<dbReference type="EMBL" id="BAABGQ010000005">
    <property type="protein sequence ID" value="GAA4496872.1"/>
    <property type="molecule type" value="Genomic_DNA"/>
</dbReference>
<evidence type="ECO:0000313" key="2">
    <source>
        <dbReference type="EMBL" id="GAA4496872.1"/>
    </source>
</evidence>
<evidence type="ECO:0000256" key="1">
    <source>
        <dbReference type="SAM" id="MobiDB-lite"/>
    </source>
</evidence>
<proteinExistence type="predicted"/>
<protein>
    <recommendedName>
        <fullName evidence="4">Transposase IS200-like domain-containing protein</fullName>
    </recommendedName>
</protein>
<evidence type="ECO:0000313" key="3">
    <source>
        <dbReference type="Proteomes" id="UP001501243"/>
    </source>
</evidence>
<dbReference type="Proteomes" id="UP001501243">
    <property type="component" value="Unassembled WGS sequence"/>
</dbReference>
<comment type="caution">
    <text evidence="2">The sequence shown here is derived from an EMBL/GenBank/DDBJ whole genome shotgun (WGS) entry which is preliminary data.</text>
</comment>
<evidence type="ECO:0008006" key="4">
    <source>
        <dbReference type="Google" id="ProtNLM"/>
    </source>
</evidence>
<name>A0ABP8Q4M8_9BACT</name>
<organism evidence="2 3">
    <name type="scientific">Hymenobacter ginsengisoli</name>
    <dbReference type="NCBI Taxonomy" id="1051626"/>
    <lineage>
        <taxon>Bacteria</taxon>
        <taxon>Pseudomonadati</taxon>
        <taxon>Bacteroidota</taxon>
        <taxon>Cytophagia</taxon>
        <taxon>Cytophagales</taxon>
        <taxon>Hymenobacteraceae</taxon>
        <taxon>Hymenobacter</taxon>
    </lineage>
</organism>
<keyword evidence="3" id="KW-1185">Reference proteome</keyword>
<gene>
    <name evidence="2" type="ORF">GCM10023172_10920</name>
</gene>
<feature type="region of interest" description="Disordered" evidence="1">
    <location>
        <begin position="48"/>
        <end position="71"/>
    </location>
</feature>
<feature type="compositionally biased region" description="Polar residues" evidence="1">
    <location>
        <begin position="62"/>
        <end position="71"/>
    </location>
</feature>
<sequence>MGKQGLQVTELAGAGAILHYHIAIIVFEQAPDRVFKIKSKLGKRHNVKRKGKYRKWGAWPQAPSQASTRRA</sequence>
<reference evidence="3" key="1">
    <citation type="journal article" date="2019" name="Int. J. Syst. Evol. Microbiol.">
        <title>The Global Catalogue of Microorganisms (GCM) 10K type strain sequencing project: providing services to taxonomists for standard genome sequencing and annotation.</title>
        <authorList>
            <consortium name="The Broad Institute Genomics Platform"/>
            <consortium name="The Broad Institute Genome Sequencing Center for Infectious Disease"/>
            <person name="Wu L."/>
            <person name="Ma J."/>
        </authorList>
    </citation>
    <scope>NUCLEOTIDE SEQUENCE [LARGE SCALE GENOMIC DNA]</scope>
    <source>
        <strain evidence="3">JCM 17841</strain>
    </source>
</reference>
<accession>A0ABP8Q4M8</accession>